<evidence type="ECO:0000313" key="2">
    <source>
        <dbReference type="Proteomes" id="UP001305521"/>
    </source>
</evidence>
<sequence>MRQMSELPMIARTIRAFVLCLGFALPAGLPFASAEASPAELRLWVARLIETLDAGLTRPDLRSLRIEIGAQIRVMRLGAPTAGYELDELNRAIVATDQAWQLLQGLPACQPAAAGGPVSQPPACLAQLRPNLLVLGVDGSEWGSAFTQGAVVQPILVALRRQAERSLRSLR</sequence>
<reference evidence="1 2" key="1">
    <citation type="submission" date="2023-11" db="EMBL/GenBank/DDBJ databases">
        <title>Arctic aerobic anoxygenic photoheterotroph Sediminicoccus rosea KRV36 adapts its photosynthesis to long days of polar summer.</title>
        <authorList>
            <person name="Tomasch J."/>
            <person name="Kopejtka K."/>
            <person name="Bily T."/>
            <person name="Gardiner A.T."/>
            <person name="Gardian Z."/>
            <person name="Shivaramu S."/>
            <person name="Koblizek M."/>
            <person name="Engelhardt F."/>
            <person name="Kaftan D."/>
        </authorList>
    </citation>
    <scope>NUCLEOTIDE SEQUENCE [LARGE SCALE GENOMIC DNA]</scope>
    <source>
        <strain evidence="1 2">R-30</strain>
    </source>
</reference>
<protein>
    <submittedName>
        <fullName evidence="1">Uncharacterized protein</fullName>
    </submittedName>
</protein>
<dbReference type="Proteomes" id="UP001305521">
    <property type="component" value="Chromosome"/>
</dbReference>
<accession>A0ABZ0PFA1</accession>
<keyword evidence="2" id="KW-1185">Reference proteome</keyword>
<name>A0ABZ0PFA1_9PROT</name>
<dbReference type="RefSeq" id="WP_318647817.1">
    <property type="nucleotide sequence ID" value="NZ_CP137852.1"/>
</dbReference>
<dbReference type="EMBL" id="CP137852">
    <property type="protein sequence ID" value="WPB83860.1"/>
    <property type="molecule type" value="Genomic_DNA"/>
</dbReference>
<gene>
    <name evidence="1" type="ORF">R9Z33_17300</name>
</gene>
<evidence type="ECO:0000313" key="1">
    <source>
        <dbReference type="EMBL" id="WPB83860.1"/>
    </source>
</evidence>
<organism evidence="1 2">
    <name type="scientific">Sediminicoccus rosea</name>
    <dbReference type="NCBI Taxonomy" id="1225128"/>
    <lineage>
        <taxon>Bacteria</taxon>
        <taxon>Pseudomonadati</taxon>
        <taxon>Pseudomonadota</taxon>
        <taxon>Alphaproteobacteria</taxon>
        <taxon>Acetobacterales</taxon>
        <taxon>Roseomonadaceae</taxon>
        <taxon>Sediminicoccus</taxon>
    </lineage>
</organism>
<proteinExistence type="predicted"/>